<gene>
    <name evidence="9" type="ORF">KEM10_07750</name>
</gene>
<keyword evidence="3" id="KW-1003">Cell membrane</keyword>
<evidence type="ECO:0000256" key="6">
    <source>
        <dbReference type="ARBA" id="ARBA00023136"/>
    </source>
</evidence>
<feature type="transmembrane region" description="Helical" evidence="7">
    <location>
        <begin position="60"/>
        <end position="80"/>
    </location>
</feature>
<evidence type="ECO:0000256" key="4">
    <source>
        <dbReference type="ARBA" id="ARBA00022692"/>
    </source>
</evidence>
<feature type="transmembrane region" description="Helical" evidence="7">
    <location>
        <begin position="35"/>
        <end position="54"/>
    </location>
</feature>
<keyword evidence="10" id="KW-1185">Reference proteome</keyword>
<accession>A0ABS5JTJ9</accession>
<proteinExistence type="inferred from homology"/>
<keyword evidence="6 7" id="KW-0472">Membrane</keyword>
<feature type="transmembrane region" description="Helical" evidence="7">
    <location>
        <begin position="113"/>
        <end position="130"/>
    </location>
</feature>
<evidence type="ECO:0000256" key="3">
    <source>
        <dbReference type="ARBA" id="ARBA00022475"/>
    </source>
</evidence>
<evidence type="ECO:0000313" key="10">
    <source>
        <dbReference type="Proteomes" id="UP000708576"/>
    </source>
</evidence>
<evidence type="ECO:0000256" key="5">
    <source>
        <dbReference type="ARBA" id="ARBA00022989"/>
    </source>
</evidence>
<dbReference type="PANTHER" id="PTHR33778">
    <property type="entry name" value="PROTEIN MGTC"/>
    <property type="match status" value="1"/>
</dbReference>
<dbReference type="RefSeq" id="WP_212215418.1">
    <property type="nucleotide sequence ID" value="NZ_JAGUCO010000004.1"/>
</dbReference>
<dbReference type="Proteomes" id="UP000708576">
    <property type="component" value="Unassembled WGS sequence"/>
</dbReference>
<keyword evidence="4 7" id="KW-0812">Transmembrane</keyword>
<evidence type="ECO:0000256" key="7">
    <source>
        <dbReference type="SAM" id="Phobius"/>
    </source>
</evidence>
<comment type="similarity">
    <text evidence="2">Belongs to the MgtC/SapB family.</text>
</comment>
<dbReference type="Pfam" id="PF02308">
    <property type="entry name" value="MgtC"/>
    <property type="match status" value="1"/>
</dbReference>
<feature type="domain" description="MgtC/SapB/SrpB/YhiD N-terminal" evidence="8">
    <location>
        <begin position="10"/>
        <end position="132"/>
    </location>
</feature>
<feature type="transmembrane region" description="Helical" evidence="7">
    <location>
        <begin position="6"/>
        <end position="23"/>
    </location>
</feature>
<dbReference type="InterPro" id="IPR003416">
    <property type="entry name" value="MgtC/SapB/SrpB/YhiD_fam"/>
</dbReference>
<organism evidence="9 10">
    <name type="scientific">Carboxylicivirga linearis</name>
    <dbReference type="NCBI Taxonomy" id="1628157"/>
    <lineage>
        <taxon>Bacteria</taxon>
        <taxon>Pseudomonadati</taxon>
        <taxon>Bacteroidota</taxon>
        <taxon>Bacteroidia</taxon>
        <taxon>Marinilabiliales</taxon>
        <taxon>Marinilabiliaceae</taxon>
        <taxon>Carboxylicivirga</taxon>
    </lineage>
</organism>
<keyword evidence="5 7" id="KW-1133">Transmembrane helix</keyword>
<comment type="caution">
    <text evidence="9">The sequence shown here is derived from an EMBL/GenBank/DDBJ whole genome shotgun (WGS) entry which is preliminary data.</text>
</comment>
<evidence type="ECO:0000256" key="1">
    <source>
        <dbReference type="ARBA" id="ARBA00004651"/>
    </source>
</evidence>
<name>A0ABS5JTJ9_9BACT</name>
<dbReference type="InterPro" id="IPR049177">
    <property type="entry name" value="MgtC_SapB_SrpB_YhiD_N"/>
</dbReference>
<dbReference type="PANTHER" id="PTHR33778:SF3">
    <property type="entry name" value="PROTEIN MGTC"/>
    <property type="match status" value="1"/>
</dbReference>
<evidence type="ECO:0000259" key="8">
    <source>
        <dbReference type="Pfam" id="PF02308"/>
    </source>
</evidence>
<sequence>MSIQDFIIRLAFALVGGFIIGFERGWHHKSAGLRTNTLVAVGSALFVMLSINLTQEKGDVTRIVAQVVSGIGFLGAGIIFKEGLTVHGLTTAATVWCSSAIGCLAAAGYYIETLIGTIFVLIINNLLLPLDKKLSERDKEDEEEK</sequence>
<evidence type="ECO:0000313" key="9">
    <source>
        <dbReference type="EMBL" id="MBS2098172.1"/>
    </source>
</evidence>
<dbReference type="PRINTS" id="PR01837">
    <property type="entry name" value="MGTCSAPBPROT"/>
</dbReference>
<dbReference type="EMBL" id="JAGUCO010000004">
    <property type="protein sequence ID" value="MBS2098172.1"/>
    <property type="molecule type" value="Genomic_DNA"/>
</dbReference>
<evidence type="ECO:0000256" key="2">
    <source>
        <dbReference type="ARBA" id="ARBA00009298"/>
    </source>
</evidence>
<reference evidence="9 10" key="1">
    <citation type="journal article" date="2015" name="Int. J. Syst. Evol. Microbiol.">
        <title>Carboxylicivirga linearis sp. nov., isolated from a sea cucumber culture pond.</title>
        <authorList>
            <person name="Wang F.Q."/>
            <person name="Zhou Y.X."/>
            <person name="Lin X.Z."/>
            <person name="Chen G.J."/>
            <person name="Du Z.J."/>
        </authorList>
    </citation>
    <scope>NUCLEOTIDE SEQUENCE [LARGE SCALE GENOMIC DNA]</scope>
    <source>
        <strain evidence="9 10">FB218</strain>
    </source>
</reference>
<comment type="subcellular location">
    <subcellularLocation>
        <location evidence="1">Cell membrane</location>
        <topology evidence="1">Multi-pass membrane protein</topology>
    </subcellularLocation>
</comment>
<protein>
    <submittedName>
        <fullName evidence="9">MgtC/SapB family protein</fullName>
    </submittedName>
</protein>